<dbReference type="AlphaFoldDB" id="A0A0U1L4G0"/>
<keyword evidence="4 9" id="KW-0963">Cytoplasm</keyword>
<name>A0A0U1L4G0_9FIRM</name>
<keyword evidence="7 9" id="KW-0413">Isomerase</keyword>
<comment type="subcellular location">
    <subcellularLocation>
        <location evidence="9">Cytoplasm</location>
    </subcellularLocation>
</comment>
<comment type="caution">
    <text evidence="9">Lacks conserved residue(s) required for the propagation of feature annotation.</text>
</comment>
<evidence type="ECO:0000256" key="9">
    <source>
        <dbReference type="HAMAP-Rule" id="MF_00197"/>
    </source>
</evidence>
<dbReference type="Gene3D" id="3.10.310.10">
    <property type="entry name" value="Diaminopimelate Epimerase, Chain A, domain 1"/>
    <property type="match status" value="2"/>
</dbReference>
<dbReference type="GO" id="GO:0009089">
    <property type="term" value="P:lysine biosynthetic process via diaminopimelate"/>
    <property type="evidence" value="ECO:0007669"/>
    <property type="project" value="UniProtKB-UniRule"/>
</dbReference>
<dbReference type="SUPFAM" id="SSF54506">
    <property type="entry name" value="Diaminopimelate epimerase-like"/>
    <property type="match status" value="1"/>
</dbReference>
<evidence type="ECO:0000256" key="3">
    <source>
        <dbReference type="ARBA" id="ARBA00013080"/>
    </source>
</evidence>
<dbReference type="InterPro" id="IPR018510">
    <property type="entry name" value="DAP_epimerase_AS"/>
</dbReference>
<evidence type="ECO:0000256" key="8">
    <source>
        <dbReference type="ARBA" id="ARBA00051712"/>
    </source>
</evidence>
<sequence>MQFTKWHGLGNDFVIVNGMEEQIADYQQQAIAVCDRNFGIGADGLVMLLPSDIADFKMRIFNSDGSEADMCGNATRCVARYLYENKLTAKTVITLDTLAGIITPELIFKNGTLATVKVDMGLPRLKRGEIPISGNPEEQVISMPLAIDGETYHITCVSMGNPHCLIFVNDITKVDLALIGPKIETHTLFPKKTNVEFLQIIDRKTIRMRVWERGAGITKACGTGASAALVAAVLNGCTDRQATVKLDGGDLYLEWAANNHIYKSGPAVEVFRGNYLL</sequence>
<accession>A0A0U1L4G0</accession>
<dbReference type="PANTHER" id="PTHR31689">
    <property type="entry name" value="DIAMINOPIMELATE EPIMERASE, CHLOROPLASTIC"/>
    <property type="match status" value="1"/>
</dbReference>
<comment type="catalytic activity">
    <reaction evidence="8 9">
        <text>(2S,6S)-2,6-diaminopimelate = meso-2,6-diaminopimelate</text>
        <dbReference type="Rhea" id="RHEA:15393"/>
        <dbReference type="ChEBI" id="CHEBI:57609"/>
        <dbReference type="ChEBI" id="CHEBI:57791"/>
        <dbReference type="EC" id="5.1.1.7"/>
    </reaction>
</comment>
<dbReference type="GO" id="GO:0005829">
    <property type="term" value="C:cytosol"/>
    <property type="evidence" value="ECO:0007669"/>
    <property type="project" value="TreeGrafter"/>
</dbReference>
<feature type="binding site" evidence="9">
    <location>
        <begin position="222"/>
        <end position="223"/>
    </location>
    <ligand>
        <name>substrate</name>
    </ligand>
</feature>
<dbReference type="UniPathway" id="UPA00034">
    <property type="reaction ID" value="UER00025"/>
</dbReference>
<feature type="binding site" evidence="9">
    <location>
        <position position="161"/>
    </location>
    <ligand>
        <name>substrate</name>
    </ligand>
</feature>
<comment type="pathway">
    <text evidence="1 9">Amino-acid biosynthesis; L-lysine biosynthesis via DAP pathway; DL-2,6-diaminopimelate from LL-2,6-diaminopimelate: step 1/1.</text>
</comment>
<dbReference type="RefSeq" id="WP_021170577.1">
    <property type="nucleotide sequence ID" value="NZ_CTRP01000014.1"/>
</dbReference>
<feature type="active site" description="Proton acceptor" evidence="9">
    <location>
        <position position="221"/>
    </location>
</feature>
<feature type="binding site" evidence="9">
    <location>
        <position position="194"/>
    </location>
    <ligand>
        <name>substrate</name>
    </ligand>
</feature>
<feature type="active site" description="Proton donor" evidence="9">
    <location>
        <position position="71"/>
    </location>
</feature>
<dbReference type="EC" id="5.1.1.7" evidence="3 9"/>
<dbReference type="FunFam" id="3.10.310.10:FF:000001">
    <property type="entry name" value="Diaminopimelate epimerase"/>
    <property type="match status" value="1"/>
</dbReference>
<keyword evidence="6 9" id="KW-0457">Lysine biosynthesis</keyword>
<feature type="site" description="Could be important to modulate the pK values of the two catalytic cysteine residues" evidence="9">
    <location>
        <position position="212"/>
    </location>
</feature>
<comment type="similarity">
    <text evidence="2 9">Belongs to the diaminopimelate epimerase family.</text>
</comment>
<gene>
    <name evidence="9" type="primary">dapF</name>
    <name evidence="11" type="ORF">SpAn4DRAFT_1053</name>
</gene>
<evidence type="ECO:0000256" key="2">
    <source>
        <dbReference type="ARBA" id="ARBA00010219"/>
    </source>
</evidence>
<feature type="binding site" evidence="9">
    <location>
        <begin position="72"/>
        <end position="73"/>
    </location>
    <ligand>
        <name>substrate</name>
    </ligand>
</feature>
<dbReference type="PROSITE" id="PS01326">
    <property type="entry name" value="DAP_EPIMERASE"/>
    <property type="match status" value="1"/>
</dbReference>
<evidence type="ECO:0000256" key="5">
    <source>
        <dbReference type="ARBA" id="ARBA00022605"/>
    </source>
</evidence>
<dbReference type="FunFam" id="3.10.310.10:FF:000004">
    <property type="entry name" value="Diaminopimelate epimerase"/>
    <property type="match status" value="1"/>
</dbReference>
<organism evidence="11 12">
    <name type="scientific">Sporomusa ovata</name>
    <dbReference type="NCBI Taxonomy" id="2378"/>
    <lineage>
        <taxon>Bacteria</taxon>
        <taxon>Bacillati</taxon>
        <taxon>Bacillota</taxon>
        <taxon>Negativicutes</taxon>
        <taxon>Selenomonadales</taxon>
        <taxon>Sporomusaceae</taxon>
        <taxon>Sporomusa</taxon>
    </lineage>
</organism>
<evidence type="ECO:0000313" key="12">
    <source>
        <dbReference type="Proteomes" id="UP000049855"/>
    </source>
</evidence>
<protein>
    <recommendedName>
        <fullName evidence="3 9">Diaminopimelate epimerase</fullName>
        <shortName evidence="9">DAP epimerase</shortName>
        <ecNumber evidence="3 9">5.1.1.7</ecNumber>
    </recommendedName>
    <alternativeName>
        <fullName evidence="9">PLP-independent amino acid racemase</fullName>
    </alternativeName>
</protein>
<evidence type="ECO:0000256" key="6">
    <source>
        <dbReference type="ARBA" id="ARBA00023154"/>
    </source>
</evidence>
<evidence type="ECO:0000256" key="10">
    <source>
        <dbReference type="PROSITE-ProRule" id="PRU10125"/>
    </source>
</evidence>
<feature type="active site" evidence="10">
    <location>
        <position position="71"/>
    </location>
</feature>
<dbReference type="HAMAP" id="MF_00197">
    <property type="entry name" value="DAP_epimerase"/>
    <property type="match status" value="1"/>
</dbReference>
<comment type="subunit">
    <text evidence="9">Homodimer.</text>
</comment>
<reference evidence="12" key="1">
    <citation type="submission" date="2015-03" db="EMBL/GenBank/DDBJ databases">
        <authorList>
            <person name="Nijsse Bart"/>
        </authorList>
    </citation>
    <scope>NUCLEOTIDE SEQUENCE [LARGE SCALE GENOMIC DNA]</scope>
</reference>
<feature type="binding site" evidence="9">
    <location>
        <position position="62"/>
    </location>
    <ligand>
        <name>substrate</name>
    </ligand>
</feature>
<proteinExistence type="inferred from homology"/>
<dbReference type="InterPro" id="IPR001653">
    <property type="entry name" value="DAP_epimerase_DapF"/>
</dbReference>
<comment type="function">
    <text evidence="9">Catalyzes the stereoinversion of LL-2,6-diaminopimelate (L,L-DAP) to meso-diaminopimelate (meso-DAP), a precursor of L-lysine and an essential component of the bacterial peptidoglycan.</text>
</comment>
<dbReference type="GO" id="GO:0008837">
    <property type="term" value="F:diaminopimelate epimerase activity"/>
    <property type="evidence" value="ECO:0007669"/>
    <property type="project" value="UniProtKB-UniRule"/>
</dbReference>
<feature type="binding site" evidence="9">
    <location>
        <begin position="212"/>
        <end position="213"/>
    </location>
    <ligand>
        <name>substrate</name>
    </ligand>
</feature>
<keyword evidence="12" id="KW-1185">Reference proteome</keyword>
<dbReference type="Pfam" id="PF01678">
    <property type="entry name" value="DAP_epimerase"/>
    <property type="match status" value="2"/>
</dbReference>
<dbReference type="Proteomes" id="UP000049855">
    <property type="component" value="Unassembled WGS sequence"/>
</dbReference>
<feature type="site" description="Could be important to modulate the pK values of the two catalytic cysteine residues" evidence="9">
    <location>
        <position position="163"/>
    </location>
</feature>
<evidence type="ECO:0000256" key="1">
    <source>
        <dbReference type="ARBA" id="ARBA00005196"/>
    </source>
</evidence>
<feature type="binding site" evidence="9">
    <location>
        <position position="11"/>
    </location>
    <ligand>
        <name>substrate</name>
    </ligand>
</feature>
<evidence type="ECO:0000313" key="11">
    <source>
        <dbReference type="EMBL" id="CQR74591.1"/>
    </source>
</evidence>
<evidence type="ECO:0000256" key="7">
    <source>
        <dbReference type="ARBA" id="ARBA00023235"/>
    </source>
</evidence>
<evidence type="ECO:0000256" key="4">
    <source>
        <dbReference type="ARBA" id="ARBA00022490"/>
    </source>
</evidence>
<dbReference type="PANTHER" id="PTHR31689:SF0">
    <property type="entry name" value="DIAMINOPIMELATE EPIMERASE"/>
    <property type="match status" value="1"/>
</dbReference>
<keyword evidence="5 9" id="KW-0028">Amino-acid biosynthesis</keyword>
<dbReference type="NCBIfam" id="TIGR00652">
    <property type="entry name" value="DapF"/>
    <property type="match status" value="1"/>
</dbReference>
<dbReference type="EMBL" id="CTRP01000014">
    <property type="protein sequence ID" value="CQR74591.1"/>
    <property type="molecule type" value="Genomic_DNA"/>
</dbReference>